<dbReference type="PANTHER" id="PTHR47204">
    <property type="entry name" value="OS02G0168900 PROTEIN"/>
    <property type="match status" value="1"/>
</dbReference>
<protein>
    <submittedName>
        <fullName evidence="1">Uncharacterized protein</fullName>
    </submittedName>
</protein>
<dbReference type="InterPro" id="IPR013924">
    <property type="entry name" value="RNase_H2_suC"/>
</dbReference>
<keyword evidence="2" id="KW-1185">Reference proteome</keyword>
<reference evidence="1" key="1">
    <citation type="submission" date="2020-05" db="EMBL/GenBank/DDBJ databases">
        <title>Mycena genomes resolve the evolution of fungal bioluminescence.</title>
        <authorList>
            <person name="Tsai I.J."/>
        </authorList>
    </citation>
    <scope>NUCLEOTIDE SEQUENCE</scope>
    <source>
        <strain evidence="1">160909Yilan</strain>
    </source>
</reference>
<dbReference type="Gene3D" id="2.40.128.680">
    <property type="match status" value="1"/>
</dbReference>
<dbReference type="GO" id="GO:0032299">
    <property type="term" value="C:ribonuclease H2 complex"/>
    <property type="evidence" value="ECO:0007669"/>
    <property type="project" value="InterPro"/>
</dbReference>
<evidence type="ECO:0000313" key="1">
    <source>
        <dbReference type="EMBL" id="KAF7370963.1"/>
    </source>
</evidence>
<dbReference type="PANTHER" id="PTHR47204:SF1">
    <property type="entry name" value="RIBONUCLEASE H2 SUBUNIT C"/>
    <property type="match status" value="1"/>
</dbReference>
<organism evidence="1 2">
    <name type="scientific">Mycena sanguinolenta</name>
    <dbReference type="NCBI Taxonomy" id="230812"/>
    <lineage>
        <taxon>Eukaryota</taxon>
        <taxon>Fungi</taxon>
        <taxon>Dikarya</taxon>
        <taxon>Basidiomycota</taxon>
        <taxon>Agaricomycotina</taxon>
        <taxon>Agaricomycetes</taxon>
        <taxon>Agaricomycetidae</taxon>
        <taxon>Agaricales</taxon>
        <taxon>Marasmiineae</taxon>
        <taxon>Mycenaceae</taxon>
        <taxon>Mycena</taxon>
    </lineage>
</organism>
<dbReference type="EMBL" id="JACAZH010000004">
    <property type="protein sequence ID" value="KAF7370963.1"/>
    <property type="molecule type" value="Genomic_DNA"/>
</dbReference>
<name>A0A8H7DG49_9AGAR</name>
<evidence type="ECO:0000313" key="2">
    <source>
        <dbReference type="Proteomes" id="UP000623467"/>
    </source>
</evidence>
<proteinExistence type="predicted"/>
<sequence length="129" mass="13488">MAAPTLSIAPFSGFTSLPTASPNLMPFHVDHNGPAPISTYFLVEAAKEHVAEPPPPASGEDVEMELAAETAGIDAPADVAELSEDRSLARRVTEATTRFIATFRGRTMQGLKVDLPSGYAGGDYGGSNL</sequence>
<gene>
    <name evidence="1" type="ORF">MSAN_00730300</name>
</gene>
<comment type="caution">
    <text evidence="1">The sequence shown here is derived from an EMBL/GenBank/DDBJ whole genome shotgun (WGS) entry which is preliminary data.</text>
</comment>
<dbReference type="AlphaFoldDB" id="A0A8H7DG49"/>
<dbReference type="Pfam" id="PF08615">
    <property type="entry name" value="RNase_H2_suC"/>
    <property type="match status" value="1"/>
</dbReference>
<dbReference type="Proteomes" id="UP000623467">
    <property type="component" value="Unassembled WGS sequence"/>
</dbReference>
<accession>A0A8H7DG49</accession>
<dbReference type="OrthoDB" id="6222486at2759"/>
<dbReference type="GO" id="GO:0006401">
    <property type="term" value="P:RNA catabolic process"/>
    <property type="evidence" value="ECO:0007669"/>
    <property type="project" value="InterPro"/>
</dbReference>